<evidence type="ECO:0000256" key="1">
    <source>
        <dbReference type="SAM" id="MobiDB-lite"/>
    </source>
</evidence>
<protein>
    <submittedName>
        <fullName evidence="2">Uncharacterized protein</fullName>
    </submittedName>
</protein>
<proteinExistence type="predicted"/>
<reference evidence="2 3" key="1">
    <citation type="submission" date="2019-02" db="EMBL/GenBank/DDBJ databases">
        <title>Genomic Encyclopedia of Type Strains, Phase IV (KMG-IV): sequencing the most valuable type-strain genomes for metagenomic binning, comparative biology and taxonomic classification.</title>
        <authorList>
            <person name="Goeker M."/>
        </authorList>
    </citation>
    <scope>NUCLEOTIDE SEQUENCE [LARGE SCALE GENOMIC DNA]</scope>
    <source>
        <strain evidence="2 3">DSM 19570</strain>
    </source>
</reference>
<gene>
    <name evidence="2" type="ORF">EV670_2856</name>
</gene>
<accession>A0A4Q7VGI8</accession>
<keyword evidence="3" id="KW-1185">Reference proteome</keyword>
<dbReference type="AlphaFoldDB" id="A0A4Q7VGI8"/>
<sequence length="29" mass="2846">MSAAPGRPKPRSAPSGGNAAAQPQVWGQA</sequence>
<name>A0A4Q7VGI8_9BURK</name>
<dbReference type="Proteomes" id="UP000293671">
    <property type="component" value="Unassembled WGS sequence"/>
</dbReference>
<feature type="region of interest" description="Disordered" evidence="1">
    <location>
        <begin position="1"/>
        <end position="29"/>
    </location>
</feature>
<evidence type="ECO:0000313" key="3">
    <source>
        <dbReference type="Proteomes" id="UP000293671"/>
    </source>
</evidence>
<comment type="caution">
    <text evidence="2">The sequence shown here is derived from an EMBL/GenBank/DDBJ whole genome shotgun (WGS) entry which is preliminary data.</text>
</comment>
<evidence type="ECO:0000313" key="2">
    <source>
        <dbReference type="EMBL" id="RZT95108.1"/>
    </source>
</evidence>
<dbReference type="EMBL" id="SHKP01000007">
    <property type="protein sequence ID" value="RZT95108.1"/>
    <property type="molecule type" value="Genomic_DNA"/>
</dbReference>
<organism evidence="2 3">
    <name type="scientific">Rivibacter subsaxonicus</name>
    <dbReference type="NCBI Taxonomy" id="457575"/>
    <lineage>
        <taxon>Bacteria</taxon>
        <taxon>Pseudomonadati</taxon>
        <taxon>Pseudomonadota</taxon>
        <taxon>Betaproteobacteria</taxon>
        <taxon>Burkholderiales</taxon>
        <taxon>Rivibacter</taxon>
    </lineage>
</organism>